<sequence length="232" mass="23931">MKRNLIILAAFILASTMFAQAQVGIGTTTPNASAALDVQSTTRGVLLPRMTSAQRIAIATPADGLIVYQTDAVSGLWMHISGAWIRLTNTTDLTNISFGTSTGFASNTLGSVIAVILGGTPIPLPSNQSLGSNVTVNGANTVFTVAQAGRYRIAYGINMNAALLVSSQLRINGTVSPAGTVAPVLSVNRLSAEVILNLTAGSTISVELFGLLGAVVLLPSSQGAFMTIQRVE</sequence>
<dbReference type="RefSeq" id="WP_119050668.1">
    <property type="nucleotide sequence ID" value="NZ_CP032157.1"/>
</dbReference>
<dbReference type="Pfam" id="PF18573">
    <property type="entry name" value="BclA_C"/>
    <property type="match status" value="1"/>
</dbReference>
<feature type="chain" id="PRO_5017809839" description="BclA C-terminal domain-containing protein" evidence="1">
    <location>
        <begin position="22"/>
        <end position="232"/>
    </location>
</feature>
<dbReference type="Gene3D" id="2.60.120.40">
    <property type="match status" value="1"/>
</dbReference>
<evidence type="ECO:0000259" key="2">
    <source>
        <dbReference type="Pfam" id="PF18573"/>
    </source>
</evidence>
<dbReference type="EMBL" id="CP032157">
    <property type="protein sequence ID" value="AXY74785.1"/>
    <property type="molecule type" value="Genomic_DNA"/>
</dbReference>
<protein>
    <recommendedName>
        <fullName evidence="2">BclA C-terminal domain-containing protein</fullName>
    </recommendedName>
</protein>
<organism evidence="3 4">
    <name type="scientific">Paraflavitalea soli</name>
    <dbReference type="NCBI Taxonomy" id="2315862"/>
    <lineage>
        <taxon>Bacteria</taxon>
        <taxon>Pseudomonadati</taxon>
        <taxon>Bacteroidota</taxon>
        <taxon>Chitinophagia</taxon>
        <taxon>Chitinophagales</taxon>
        <taxon>Chitinophagaceae</taxon>
        <taxon>Paraflavitalea</taxon>
    </lineage>
</organism>
<evidence type="ECO:0000313" key="4">
    <source>
        <dbReference type="Proteomes" id="UP000263900"/>
    </source>
</evidence>
<gene>
    <name evidence="3" type="ORF">D3H65_12675</name>
</gene>
<keyword evidence="4" id="KW-1185">Reference proteome</keyword>
<reference evidence="3 4" key="1">
    <citation type="submission" date="2018-09" db="EMBL/GenBank/DDBJ databases">
        <title>Genome sequencing of strain 6GH32-13.</title>
        <authorList>
            <person name="Weon H.-Y."/>
            <person name="Heo J."/>
            <person name="Kwon S.-W."/>
        </authorList>
    </citation>
    <scope>NUCLEOTIDE SEQUENCE [LARGE SCALE GENOMIC DNA]</scope>
    <source>
        <strain evidence="3 4">5GH32-13</strain>
    </source>
</reference>
<keyword evidence="1" id="KW-0732">Signal</keyword>
<dbReference type="KEGG" id="pseg:D3H65_12675"/>
<dbReference type="OrthoDB" id="2476785at2"/>
<dbReference type="InterPro" id="IPR041415">
    <property type="entry name" value="BclA_C"/>
</dbReference>
<dbReference type="Proteomes" id="UP000263900">
    <property type="component" value="Chromosome"/>
</dbReference>
<accession>A0A3B7MT18</accession>
<proteinExistence type="predicted"/>
<feature type="domain" description="BclA C-terminal" evidence="2">
    <location>
        <begin position="104"/>
        <end position="231"/>
    </location>
</feature>
<evidence type="ECO:0000313" key="3">
    <source>
        <dbReference type="EMBL" id="AXY74785.1"/>
    </source>
</evidence>
<evidence type="ECO:0000256" key="1">
    <source>
        <dbReference type="SAM" id="SignalP"/>
    </source>
</evidence>
<name>A0A3B7MT18_9BACT</name>
<dbReference type="AlphaFoldDB" id="A0A3B7MT18"/>
<dbReference type="InterPro" id="IPR008983">
    <property type="entry name" value="Tumour_necrosis_fac-like_dom"/>
</dbReference>
<feature type="signal peptide" evidence="1">
    <location>
        <begin position="1"/>
        <end position="21"/>
    </location>
</feature>